<dbReference type="Proteomes" id="UP000688137">
    <property type="component" value="Unassembled WGS sequence"/>
</dbReference>
<protein>
    <submittedName>
        <fullName evidence="1">Uncharacterized protein</fullName>
    </submittedName>
</protein>
<organism evidence="1 2">
    <name type="scientific">Paramecium primaurelia</name>
    <dbReference type="NCBI Taxonomy" id="5886"/>
    <lineage>
        <taxon>Eukaryota</taxon>
        <taxon>Sar</taxon>
        <taxon>Alveolata</taxon>
        <taxon>Ciliophora</taxon>
        <taxon>Intramacronucleata</taxon>
        <taxon>Oligohymenophorea</taxon>
        <taxon>Peniculida</taxon>
        <taxon>Parameciidae</taxon>
        <taxon>Paramecium</taxon>
    </lineage>
</organism>
<reference evidence="1" key="1">
    <citation type="submission" date="2021-01" db="EMBL/GenBank/DDBJ databases">
        <authorList>
            <consortium name="Genoscope - CEA"/>
            <person name="William W."/>
        </authorList>
    </citation>
    <scope>NUCLEOTIDE SEQUENCE</scope>
</reference>
<dbReference type="AlphaFoldDB" id="A0A8S1K2H3"/>
<evidence type="ECO:0000313" key="2">
    <source>
        <dbReference type="Proteomes" id="UP000688137"/>
    </source>
</evidence>
<name>A0A8S1K2H3_PARPR</name>
<dbReference type="EMBL" id="CAJJDM010000004">
    <property type="protein sequence ID" value="CAD8044528.1"/>
    <property type="molecule type" value="Genomic_DNA"/>
</dbReference>
<sequence>MFLYLGLLFNLIKMNQICIETIQYFHLHNEDEENKMIF</sequence>
<evidence type="ECO:0000313" key="1">
    <source>
        <dbReference type="EMBL" id="CAD8044528.1"/>
    </source>
</evidence>
<proteinExistence type="predicted"/>
<accession>A0A8S1K2H3</accession>
<comment type="caution">
    <text evidence="1">The sequence shown here is derived from an EMBL/GenBank/DDBJ whole genome shotgun (WGS) entry which is preliminary data.</text>
</comment>
<keyword evidence="2" id="KW-1185">Reference proteome</keyword>
<gene>
    <name evidence="1" type="ORF">PPRIM_AZ9-3.1.T0080092</name>
</gene>